<proteinExistence type="predicted"/>
<protein>
    <submittedName>
        <fullName evidence="1">Uncharacterized protein</fullName>
    </submittedName>
</protein>
<name>A0A3B0Z1E2_9ZZZZ</name>
<evidence type="ECO:0000313" key="1">
    <source>
        <dbReference type="EMBL" id="VAW81272.1"/>
    </source>
</evidence>
<organism evidence="1">
    <name type="scientific">hydrothermal vent metagenome</name>
    <dbReference type="NCBI Taxonomy" id="652676"/>
    <lineage>
        <taxon>unclassified sequences</taxon>
        <taxon>metagenomes</taxon>
        <taxon>ecological metagenomes</taxon>
    </lineage>
</organism>
<accession>A0A3B0Z1E2</accession>
<sequence length="72" mass="8576">MSVKYDLPKNVKDSNKSGYQTYVLKYFIEMATHTHNFRPGRAFLEHLHPSNKRSKRDGNARDIYIYIVNFPR</sequence>
<reference evidence="1" key="1">
    <citation type="submission" date="2018-06" db="EMBL/GenBank/DDBJ databases">
        <authorList>
            <person name="Zhirakovskaya E."/>
        </authorList>
    </citation>
    <scope>NUCLEOTIDE SEQUENCE</scope>
</reference>
<dbReference type="EMBL" id="UOFL01000215">
    <property type="protein sequence ID" value="VAW81272.1"/>
    <property type="molecule type" value="Genomic_DNA"/>
</dbReference>
<dbReference type="AlphaFoldDB" id="A0A3B0Z1E2"/>
<gene>
    <name evidence="1" type="ORF">MNBD_GAMMA12-3903</name>
</gene>